<sequence>MHVTNFGVGGPDSDPVAIHWSLRAAFPLTAMITLLSQGFFAHRVYVLSSVWWYPAIAIPALVVRLGLGITRGAVSTSDILTLTSFIKKFKWLIISASTLGAVIDVCNTLALCIVMGKNYNPMLSSYTDLCYKKLDSSQGIEFCNLLPNYPINGESLYSIYSVVEVALKVIWMVFFFQAAKSPEVNSGLSQPVNH</sequence>
<evidence type="ECO:0000313" key="3">
    <source>
        <dbReference type="Proteomes" id="UP000559256"/>
    </source>
</evidence>
<name>A0A8H5CZA3_9AGAR</name>
<dbReference type="OrthoDB" id="3231781at2759"/>
<proteinExistence type="predicted"/>
<feature type="transmembrane region" description="Helical" evidence="1">
    <location>
        <begin position="51"/>
        <end position="70"/>
    </location>
</feature>
<comment type="caution">
    <text evidence="2">The sequence shown here is derived from an EMBL/GenBank/DDBJ whole genome shotgun (WGS) entry which is preliminary data.</text>
</comment>
<dbReference type="AlphaFoldDB" id="A0A8H5CZA3"/>
<reference evidence="2 3" key="1">
    <citation type="journal article" date="2020" name="ISME J.">
        <title>Uncovering the hidden diversity of litter-decomposition mechanisms in mushroom-forming fungi.</title>
        <authorList>
            <person name="Floudas D."/>
            <person name="Bentzer J."/>
            <person name="Ahren D."/>
            <person name="Johansson T."/>
            <person name="Persson P."/>
            <person name="Tunlid A."/>
        </authorList>
    </citation>
    <scope>NUCLEOTIDE SEQUENCE [LARGE SCALE GENOMIC DNA]</scope>
    <source>
        <strain evidence="2 3">CBS 291.85</strain>
    </source>
</reference>
<keyword evidence="1" id="KW-1133">Transmembrane helix</keyword>
<accession>A0A8H5CZA3</accession>
<gene>
    <name evidence="2" type="ORF">D9758_010382</name>
</gene>
<feature type="transmembrane region" description="Helical" evidence="1">
    <location>
        <begin position="24"/>
        <end position="45"/>
    </location>
</feature>
<keyword evidence="3" id="KW-1185">Reference proteome</keyword>
<keyword evidence="1" id="KW-0472">Membrane</keyword>
<protein>
    <submittedName>
        <fullName evidence="2">Uncharacterized protein</fullName>
    </submittedName>
</protein>
<keyword evidence="1" id="KW-0812">Transmembrane</keyword>
<evidence type="ECO:0000313" key="2">
    <source>
        <dbReference type="EMBL" id="KAF5350764.1"/>
    </source>
</evidence>
<dbReference type="Proteomes" id="UP000559256">
    <property type="component" value="Unassembled WGS sequence"/>
</dbReference>
<evidence type="ECO:0000256" key="1">
    <source>
        <dbReference type="SAM" id="Phobius"/>
    </source>
</evidence>
<dbReference type="EMBL" id="JAACJM010000073">
    <property type="protein sequence ID" value="KAF5350764.1"/>
    <property type="molecule type" value="Genomic_DNA"/>
</dbReference>
<organism evidence="2 3">
    <name type="scientific">Tetrapyrgos nigripes</name>
    <dbReference type="NCBI Taxonomy" id="182062"/>
    <lineage>
        <taxon>Eukaryota</taxon>
        <taxon>Fungi</taxon>
        <taxon>Dikarya</taxon>
        <taxon>Basidiomycota</taxon>
        <taxon>Agaricomycotina</taxon>
        <taxon>Agaricomycetes</taxon>
        <taxon>Agaricomycetidae</taxon>
        <taxon>Agaricales</taxon>
        <taxon>Marasmiineae</taxon>
        <taxon>Marasmiaceae</taxon>
        <taxon>Tetrapyrgos</taxon>
    </lineage>
</organism>
<feature type="transmembrane region" description="Helical" evidence="1">
    <location>
        <begin position="91"/>
        <end position="116"/>
    </location>
</feature>